<feature type="domain" description="FAD/NAD(P)-binding" evidence="6">
    <location>
        <begin position="3"/>
        <end position="311"/>
    </location>
</feature>
<dbReference type="RefSeq" id="WP_336588719.1">
    <property type="nucleotide sequence ID" value="NZ_JBBAXC010000022.1"/>
</dbReference>
<proteinExistence type="inferred from homology"/>
<dbReference type="SUPFAM" id="SSF51905">
    <property type="entry name" value="FAD/NAD(P)-binding domain"/>
    <property type="match status" value="1"/>
</dbReference>
<evidence type="ECO:0000256" key="2">
    <source>
        <dbReference type="ARBA" id="ARBA00005272"/>
    </source>
</evidence>
<dbReference type="Gene3D" id="3.50.50.100">
    <property type="match status" value="1"/>
</dbReference>
<evidence type="ECO:0000313" key="7">
    <source>
        <dbReference type="EMBL" id="MEI5909275.1"/>
    </source>
</evidence>
<accession>A0ABU8HJ35</accession>
<evidence type="ECO:0000313" key="8">
    <source>
        <dbReference type="Proteomes" id="UP001312865"/>
    </source>
</evidence>
<evidence type="ECO:0000256" key="1">
    <source>
        <dbReference type="ARBA" id="ARBA00001974"/>
    </source>
</evidence>
<dbReference type="EMBL" id="JBBAXC010000022">
    <property type="protein sequence ID" value="MEI5909275.1"/>
    <property type="molecule type" value="Genomic_DNA"/>
</dbReference>
<dbReference type="PRINTS" id="PR00411">
    <property type="entry name" value="PNDRDTASEI"/>
</dbReference>
<dbReference type="InterPro" id="IPR023753">
    <property type="entry name" value="FAD/NAD-binding_dom"/>
</dbReference>
<evidence type="ECO:0000256" key="5">
    <source>
        <dbReference type="ARBA" id="ARBA00023002"/>
    </source>
</evidence>
<dbReference type="InterPro" id="IPR036188">
    <property type="entry name" value="FAD/NAD-bd_sf"/>
</dbReference>
<evidence type="ECO:0000259" key="6">
    <source>
        <dbReference type="Pfam" id="PF07992"/>
    </source>
</evidence>
<gene>
    <name evidence="7" type="ORF">WAK64_19675</name>
</gene>
<keyword evidence="5" id="KW-0560">Oxidoreductase</keyword>
<protein>
    <submittedName>
        <fullName evidence="7">FAD-dependent oxidoreductase</fullName>
    </submittedName>
</protein>
<dbReference type="PANTHER" id="PTHR42913:SF3">
    <property type="entry name" value="64 KDA MITOCHONDRIAL NADH DEHYDROGENASE (EUROFUNG)"/>
    <property type="match status" value="1"/>
</dbReference>
<keyword evidence="4" id="KW-0274">FAD</keyword>
<comment type="cofactor">
    <cofactor evidence="1">
        <name>FAD</name>
        <dbReference type="ChEBI" id="CHEBI:57692"/>
    </cofactor>
</comment>
<dbReference type="InterPro" id="IPR051169">
    <property type="entry name" value="NADH-Q_oxidoreductase"/>
</dbReference>
<keyword evidence="3" id="KW-0285">Flavoprotein</keyword>
<name>A0ABU8HJ35_9BACI</name>
<evidence type="ECO:0000256" key="4">
    <source>
        <dbReference type="ARBA" id="ARBA00022827"/>
    </source>
</evidence>
<comment type="caution">
    <text evidence="7">The sequence shown here is derived from an EMBL/GenBank/DDBJ whole genome shotgun (WGS) entry which is preliminary data.</text>
</comment>
<comment type="similarity">
    <text evidence="2">Belongs to the NADH dehydrogenase family.</text>
</comment>
<dbReference type="Proteomes" id="UP001312865">
    <property type="component" value="Unassembled WGS sequence"/>
</dbReference>
<dbReference type="PRINTS" id="PR00368">
    <property type="entry name" value="FADPNR"/>
</dbReference>
<sequence length="396" mass="44389">MKTIVILGGGYAGINLIESLKKELKEELGSTVKIILIDKNAYHFRKVMLMKAITENRNALQLKIPFHHYFSKGIELEQGEVVSLNKTNKEVSLQTEGKQLKELSYDYLAITLGSRVKEQEAIVEGITLKDEESAHKIRNQLLALLNRTKVISKGNEQIIAPKIAVVGGGITGIETASELAIWLEEQAQANGIAPHTIDVLLFDPKQRLLPQAPKHISEKLEKKVKRLGVSFIPNTRVKEFENGRLTCEDGKSYEVGSCIFTNGVQVTPIVKQFNLPLSDRGQLIVNDHYEVAESPGIYAIGDCAQIKDPITNEYDGMTCKEAIPQSQRLAKILKNKMTHSSNQVIHKSIPYRLFCISLGPHEGFVWIQKWGLNFTITGQLGMRFRQFTWDIASLVK</sequence>
<evidence type="ECO:0000256" key="3">
    <source>
        <dbReference type="ARBA" id="ARBA00022630"/>
    </source>
</evidence>
<reference evidence="7 8" key="1">
    <citation type="journal article" date="2018" name="J. Microbiol.">
        <title>Bacillus spongiae sp. nov., isolated from sponge of Jeju Island.</title>
        <authorList>
            <person name="Lee G.E."/>
            <person name="Im W.T."/>
            <person name="Park J.S."/>
        </authorList>
    </citation>
    <scope>NUCLEOTIDE SEQUENCE [LARGE SCALE GENOMIC DNA]</scope>
    <source>
        <strain evidence="7 8">135PIL107-10</strain>
    </source>
</reference>
<dbReference type="Pfam" id="PF07992">
    <property type="entry name" value="Pyr_redox_2"/>
    <property type="match status" value="1"/>
</dbReference>
<keyword evidence="8" id="KW-1185">Reference proteome</keyword>
<dbReference type="PANTHER" id="PTHR42913">
    <property type="entry name" value="APOPTOSIS-INDUCING FACTOR 1"/>
    <property type="match status" value="1"/>
</dbReference>
<organism evidence="7 8">
    <name type="scientific">Bacillus spongiae</name>
    <dbReference type="NCBI Taxonomy" id="2683610"/>
    <lineage>
        <taxon>Bacteria</taxon>
        <taxon>Bacillati</taxon>
        <taxon>Bacillota</taxon>
        <taxon>Bacilli</taxon>
        <taxon>Bacillales</taxon>
        <taxon>Bacillaceae</taxon>
        <taxon>Bacillus</taxon>
    </lineage>
</organism>